<evidence type="ECO:0000313" key="2">
    <source>
        <dbReference type="EMBL" id="KKM25078.1"/>
    </source>
</evidence>
<accession>A0A0F9KSJ9</accession>
<name>A0A0F9KSJ9_9ZZZZ</name>
<evidence type="ECO:0000256" key="1">
    <source>
        <dbReference type="SAM" id="MobiDB-lite"/>
    </source>
</evidence>
<gene>
    <name evidence="2" type="ORF">LCGC14_1598620</name>
</gene>
<dbReference type="AlphaFoldDB" id="A0A0F9KSJ9"/>
<dbReference type="EMBL" id="LAZR01012792">
    <property type="protein sequence ID" value="KKM25078.1"/>
    <property type="molecule type" value="Genomic_DNA"/>
</dbReference>
<reference evidence="2" key="1">
    <citation type="journal article" date="2015" name="Nature">
        <title>Complex archaea that bridge the gap between prokaryotes and eukaryotes.</title>
        <authorList>
            <person name="Spang A."/>
            <person name="Saw J.H."/>
            <person name="Jorgensen S.L."/>
            <person name="Zaremba-Niedzwiedzka K."/>
            <person name="Martijn J."/>
            <person name="Lind A.E."/>
            <person name="van Eijk R."/>
            <person name="Schleper C."/>
            <person name="Guy L."/>
            <person name="Ettema T.J."/>
        </authorList>
    </citation>
    <scope>NUCLEOTIDE SEQUENCE</scope>
</reference>
<protein>
    <submittedName>
        <fullName evidence="2">Uncharacterized protein</fullName>
    </submittedName>
</protein>
<comment type="caution">
    <text evidence="2">The sequence shown here is derived from an EMBL/GenBank/DDBJ whole genome shotgun (WGS) entry which is preliminary data.</text>
</comment>
<feature type="region of interest" description="Disordered" evidence="1">
    <location>
        <begin position="160"/>
        <end position="196"/>
    </location>
</feature>
<organism evidence="2">
    <name type="scientific">marine sediment metagenome</name>
    <dbReference type="NCBI Taxonomy" id="412755"/>
    <lineage>
        <taxon>unclassified sequences</taxon>
        <taxon>metagenomes</taxon>
        <taxon>ecological metagenomes</taxon>
    </lineage>
</organism>
<feature type="compositionally biased region" description="Basic and acidic residues" evidence="1">
    <location>
        <begin position="176"/>
        <end position="190"/>
    </location>
</feature>
<sequence length="196" mass="21487">MATEQEQNVLELSTGVKLQLHHPSSMLVKEATQALMKEEPRAPKVFIQEKEREEENPNDPTFIAEHNLWLAEVGIRALRALIPTGTSLLSKPDDVVGPEDEDFTDLMESMGQQPGTGKYSRYVQWVISVACGAADLEILSVRLMRLAGVPEEDVSSVLEGFPGIQERVSNPGGAPERSDLDRDPVPRARAEASISG</sequence>
<proteinExistence type="predicted"/>